<name>I5ARL5_EUBC6</name>
<dbReference type="EMBL" id="CM001487">
    <property type="protein sequence ID" value="EIM56438.1"/>
    <property type="molecule type" value="Genomic_DNA"/>
</dbReference>
<dbReference type="AlphaFoldDB" id="I5ARL5"/>
<dbReference type="Proteomes" id="UP000005753">
    <property type="component" value="Chromosome"/>
</dbReference>
<organism evidence="1 2">
    <name type="scientific">Eubacterium cellulosolvens (strain ATCC 43171 / JCM 9499 / 6)</name>
    <name type="common">Cillobacterium cellulosolvens</name>
    <dbReference type="NCBI Taxonomy" id="633697"/>
    <lineage>
        <taxon>Bacteria</taxon>
        <taxon>Bacillati</taxon>
        <taxon>Bacillota</taxon>
        <taxon>Clostridia</taxon>
        <taxon>Eubacteriales</taxon>
        <taxon>Eubacteriaceae</taxon>
        <taxon>Eubacterium</taxon>
    </lineage>
</organism>
<keyword evidence="2" id="KW-1185">Reference proteome</keyword>
<reference evidence="1 2" key="2">
    <citation type="submission" date="2012-02" db="EMBL/GenBank/DDBJ databases">
        <title>Improved High-Quality Draft sequence of Eubacterium cellulosolvens 6.</title>
        <authorList>
            <consortium name="US DOE Joint Genome Institute"/>
            <person name="Lucas S."/>
            <person name="Han J."/>
            <person name="Lapidus A."/>
            <person name="Cheng J.-F."/>
            <person name="Goodwin L."/>
            <person name="Pitluck S."/>
            <person name="Peters L."/>
            <person name="Mikhailova N."/>
            <person name="Gu W."/>
            <person name="Detter J.C."/>
            <person name="Han C."/>
            <person name="Tapia R."/>
            <person name="Land M."/>
            <person name="Hauser L."/>
            <person name="Kyrpides N."/>
            <person name="Ivanova N."/>
            <person name="Pagani I."/>
            <person name="Johnson E."/>
            <person name="Mukhopadhyay B."/>
            <person name="Anderson I."/>
            <person name="Woyke T."/>
        </authorList>
    </citation>
    <scope>NUCLEOTIDE SEQUENCE [LARGE SCALE GENOMIC DNA]</scope>
    <source>
        <strain evidence="1 2">6</strain>
    </source>
</reference>
<protein>
    <submittedName>
        <fullName evidence="1">Uncharacterized protein</fullName>
    </submittedName>
</protein>
<proteinExistence type="predicted"/>
<sequence length="92" mass="10535">MKLQAWKVMNNELIGRVYGSDVYDDNTLVHTSPLIASVYDDGLFLFRTENSVYECTAEEFDGTDVELNILMENSRDVERQATAKIELIEPDK</sequence>
<dbReference type="OrthoDB" id="2083758at2"/>
<reference evidence="1 2" key="1">
    <citation type="submission" date="2010-08" db="EMBL/GenBank/DDBJ databases">
        <authorList>
            <consortium name="US DOE Joint Genome Institute (JGI-PGF)"/>
            <person name="Lucas S."/>
            <person name="Copeland A."/>
            <person name="Lapidus A."/>
            <person name="Cheng J.-F."/>
            <person name="Bruce D."/>
            <person name="Goodwin L."/>
            <person name="Pitluck S."/>
            <person name="Land M.L."/>
            <person name="Hauser L."/>
            <person name="Chang Y.-J."/>
            <person name="Anderson I.J."/>
            <person name="Johnson E."/>
            <person name="Mulhopadhyay B."/>
            <person name="Kyrpides N."/>
            <person name="Woyke T.J."/>
        </authorList>
    </citation>
    <scope>NUCLEOTIDE SEQUENCE [LARGE SCALE GENOMIC DNA]</scope>
    <source>
        <strain evidence="1 2">6</strain>
    </source>
</reference>
<dbReference type="HOGENOM" id="CLU_2408863_0_0_9"/>
<gene>
    <name evidence="1" type="ORF">EubceDRAFT1_0599</name>
</gene>
<accession>I5ARL5</accession>
<dbReference type="eggNOG" id="ENOG502ZI4W">
    <property type="taxonomic scope" value="Bacteria"/>
</dbReference>
<dbReference type="STRING" id="633697.EubceDRAFT1_0599"/>
<evidence type="ECO:0000313" key="1">
    <source>
        <dbReference type="EMBL" id="EIM56438.1"/>
    </source>
</evidence>
<evidence type="ECO:0000313" key="2">
    <source>
        <dbReference type="Proteomes" id="UP000005753"/>
    </source>
</evidence>